<dbReference type="AlphaFoldDB" id="A0A7V5XH22"/>
<dbReference type="Gene3D" id="3.40.50.12370">
    <property type="match status" value="1"/>
</dbReference>
<dbReference type="PANTHER" id="PTHR46268:SF6">
    <property type="entry name" value="UNIVERSAL STRESS PROTEIN UP12"/>
    <property type="match status" value="1"/>
</dbReference>
<comment type="caution">
    <text evidence="3">The sequence shown here is derived from an EMBL/GenBank/DDBJ whole genome shotgun (WGS) entry which is preliminary data.</text>
</comment>
<dbReference type="InterPro" id="IPR006015">
    <property type="entry name" value="Universal_stress_UspA"/>
</dbReference>
<dbReference type="EMBL" id="DRWR01000103">
    <property type="protein sequence ID" value="HHQ16325.1"/>
    <property type="molecule type" value="Genomic_DNA"/>
</dbReference>
<gene>
    <name evidence="3" type="ORF">ENM15_05890</name>
</gene>
<sequence length="143" mass="15321">MIGKATSPVTVVPAEASLTLEKVLLATDGSIYSQKVSLWAIGFCQKLGNILLVLSVAKTENEVSFAEECVKSAEEKAKNQGVKIESLILKGEPFEKILETSSQKGIDLIVMGCKGKTGIEKILMGSVTERVIEDSKIPVVVVK</sequence>
<evidence type="ECO:0000256" key="1">
    <source>
        <dbReference type="ARBA" id="ARBA00008791"/>
    </source>
</evidence>
<reference evidence="3" key="1">
    <citation type="journal article" date="2020" name="mSystems">
        <title>Genome- and Community-Level Interaction Insights into Carbon Utilization and Element Cycling Functions of Hydrothermarchaeota in Hydrothermal Sediment.</title>
        <authorList>
            <person name="Zhou Z."/>
            <person name="Liu Y."/>
            <person name="Xu W."/>
            <person name="Pan J."/>
            <person name="Luo Z.H."/>
            <person name="Li M."/>
        </authorList>
    </citation>
    <scope>NUCLEOTIDE SEQUENCE [LARGE SCALE GENOMIC DNA]</scope>
    <source>
        <strain evidence="3">SpSt-106</strain>
    </source>
</reference>
<dbReference type="Pfam" id="PF00582">
    <property type="entry name" value="Usp"/>
    <property type="match status" value="1"/>
</dbReference>
<dbReference type="SUPFAM" id="SSF52402">
    <property type="entry name" value="Adenine nucleotide alpha hydrolases-like"/>
    <property type="match status" value="1"/>
</dbReference>
<dbReference type="PRINTS" id="PR01438">
    <property type="entry name" value="UNVRSLSTRESS"/>
</dbReference>
<protein>
    <submittedName>
        <fullName evidence="3">Universal stress protein</fullName>
    </submittedName>
</protein>
<evidence type="ECO:0000259" key="2">
    <source>
        <dbReference type="Pfam" id="PF00582"/>
    </source>
</evidence>
<comment type="similarity">
    <text evidence="1">Belongs to the universal stress protein A family.</text>
</comment>
<proteinExistence type="inferred from homology"/>
<dbReference type="InterPro" id="IPR006016">
    <property type="entry name" value="UspA"/>
</dbReference>
<dbReference type="PANTHER" id="PTHR46268">
    <property type="entry name" value="STRESS RESPONSE PROTEIN NHAX"/>
    <property type="match status" value="1"/>
</dbReference>
<organism evidence="3">
    <name type="scientific">Thermodesulfobacterium geofontis</name>
    <dbReference type="NCBI Taxonomy" id="1295609"/>
    <lineage>
        <taxon>Bacteria</taxon>
        <taxon>Pseudomonadati</taxon>
        <taxon>Thermodesulfobacteriota</taxon>
        <taxon>Thermodesulfobacteria</taxon>
        <taxon>Thermodesulfobacteriales</taxon>
        <taxon>Thermodesulfobacteriaceae</taxon>
        <taxon>Thermodesulfobacterium</taxon>
    </lineage>
</organism>
<name>A0A7V5XH22_9BACT</name>
<dbReference type="CDD" id="cd00293">
    <property type="entry name" value="USP-like"/>
    <property type="match status" value="1"/>
</dbReference>
<evidence type="ECO:0000313" key="3">
    <source>
        <dbReference type="EMBL" id="HHQ16325.1"/>
    </source>
</evidence>
<accession>A0A7V5XH22</accession>
<feature type="domain" description="UspA" evidence="2">
    <location>
        <begin position="21"/>
        <end position="143"/>
    </location>
</feature>